<dbReference type="EMBL" id="BOMP01000120">
    <property type="protein sequence ID" value="GIE44168.1"/>
    <property type="molecule type" value="Genomic_DNA"/>
</dbReference>
<gene>
    <name evidence="1" type="ORF">Alo02nite_70660</name>
</gene>
<organism evidence="1 2">
    <name type="scientific">Actinoplanes lobatus</name>
    <dbReference type="NCBI Taxonomy" id="113568"/>
    <lineage>
        <taxon>Bacteria</taxon>
        <taxon>Bacillati</taxon>
        <taxon>Actinomycetota</taxon>
        <taxon>Actinomycetes</taxon>
        <taxon>Micromonosporales</taxon>
        <taxon>Micromonosporaceae</taxon>
        <taxon>Actinoplanes</taxon>
    </lineage>
</organism>
<comment type="caution">
    <text evidence="1">The sequence shown here is derived from an EMBL/GenBank/DDBJ whole genome shotgun (WGS) entry which is preliminary data.</text>
</comment>
<reference evidence="1 2" key="1">
    <citation type="submission" date="2021-01" db="EMBL/GenBank/DDBJ databases">
        <title>Whole genome shotgun sequence of Actinoplanes lobatus NBRC 12513.</title>
        <authorList>
            <person name="Komaki H."/>
            <person name="Tamura T."/>
        </authorList>
    </citation>
    <scope>NUCLEOTIDE SEQUENCE [LARGE SCALE GENOMIC DNA]</scope>
    <source>
        <strain evidence="1 2">NBRC 12513</strain>
    </source>
</reference>
<evidence type="ECO:0000313" key="1">
    <source>
        <dbReference type="EMBL" id="GIE44168.1"/>
    </source>
</evidence>
<sequence>MFVADRLTGLAPECPVTSPVPGSPLLAGVFVVALPAAAVGAALPGARGGPGLGRLRLEEDRRASAWLPSEAFMSESHAGQPP</sequence>
<dbReference type="Proteomes" id="UP000631312">
    <property type="component" value="Unassembled WGS sequence"/>
</dbReference>
<name>A0ABQ4AT62_9ACTN</name>
<proteinExistence type="predicted"/>
<protein>
    <submittedName>
        <fullName evidence="1">Uncharacterized protein</fullName>
    </submittedName>
</protein>
<accession>A0ABQ4AT62</accession>
<evidence type="ECO:0000313" key="2">
    <source>
        <dbReference type="Proteomes" id="UP000631312"/>
    </source>
</evidence>
<keyword evidence="2" id="KW-1185">Reference proteome</keyword>